<evidence type="ECO:0000313" key="3">
    <source>
        <dbReference type="Proteomes" id="UP001066276"/>
    </source>
</evidence>
<gene>
    <name evidence="2" type="ORF">NDU88_003665</name>
</gene>
<dbReference type="EMBL" id="JANPWB010000006">
    <property type="protein sequence ID" value="KAJ1178419.1"/>
    <property type="molecule type" value="Genomic_DNA"/>
</dbReference>
<evidence type="ECO:0000256" key="1">
    <source>
        <dbReference type="SAM" id="MobiDB-lite"/>
    </source>
</evidence>
<comment type="caution">
    <text evidence="2">The sequence shown here is derived from an EMBL/GenBank/DDBJ whole genome shotgun (WGS) entry which is preliminary data.</text>
</comment>
<organism evidence="2 3">
    <name type="scientific">Pleurodeles waltl</name>
    <name type="common">Iberian ribbed newt</name>
    <dbReference type="NCBI Taxonomy" id="8319"/>
    <lineage>
        <taxon>Eukaryota</taxon>
        <taxon>Metazoa</taxon>
        <taxon>Chordata</taxon>
        <taxon>Craniata</taxon>
        <taxon>Vertebrata</taxon>
        <taxon>Euteleostomi</taxon>
        <taxon>Amphibia</taxon>
        <taxon>Batrachia</taxon>
        <taxon>Caudata</taxon>
        <taxon>Salamandroidea</taxon>
        <taxon>Salamandridae</taxon>
        <taxon>Pleurodelinae</taxon>
        <taxon>Pleurodeles</taxon>
    </lineage>
</organism>
<feature type="compositionally biased region" description="Polar residues" evidence="1">
    <location>
        <begin position="42"/>
        <end position="55"/>
    </location>
</feature>
<name>A0AAV7TR90_PLEWA</name>
<evidence type="ECO:0000313" key="2">
    <source>
        <dbReference type="EMBL" id="KAJ1178419.1"/>
    </source>
</evidence>
<dbReference type="AlphaFoldDB" id="A0AAV7TR90"/>
<protein>
    <submittedName>
        <fullName evidence="2">Uncharacterized protein</fullName>
    </submittedName>
</protein>
<accession>A0AAV7TR90</accession>
<reference evidence="2" key="1">
    <citation type="journal article" date="2022" name="bioRxiv">
        <title>Sequencing and chromosome-scale assembly of the giantPleurodeles waltlgenome.</title>
        <authorList>
            <person name="Brown T."/>
            <person name="Elewa A."/>
            <person name="Iarovenko S."/>
            <person name="Subramanian E."/>
            <person name="Araus A.J."/>
            <person name="Petzold A."/>
            <person name="Susuki M."/>
            <person name="Suzuki K.-i.T."/>
            <person name="Hayashi T."/>
            <person name="Toyoda A."/>
            <person name="Oliveira C."/>
            <person name="Osipova E."/>
            <person name="Leigh N.D."/>
            <person name="Simon A."/>
            <person name="Yun M.H."/>
        </authorList>
    </citation>
    <scope>NUCLEOTIDE SEQUENCE</scope>
    <source>
        <strain evidence="2">20211129_DDA</strain>
        <tissue evidence="2">Liver</tissue>
    </source>
</reference>
<feature type="region of interest" description="Disordered" evidence="1">
    <location>
        <begin position="19"/>
        <end position="62"/>
    </location>
</feature>
<keyword evidence="3" id="KW-1185">Reference proteome</keyword>
<proteinExistence type="predicted"/>
<dbReference type="Proteomes" id="UP001066276">
    <property type="component" value="Chromosome 3_2"/>
</dbReference>
<sequence length="100" mass="10808">MEAARLRTRGKESLAELWLHRLDRGPQRGESSGGGPPVPDRSTLNLTPNDGGTTQRGRDINATVARVPAVPPEAVRVVRNAEYRAEIGGLNRWGPTQGSQ</sequence>